<dbReference type="RefSeq" id="WP_039454953.1">
    <property type="nucleotide sequence ID" value="NZ_JSWE01000053.1"/>
</dbReference>
<protein>
    <submittedName>
        <fullName evidence="1">Uncharacterized protein</fullName>
    </submittedName>
</protein>
<evidence type="ECO:0000313" key="1">
    <source>
        <dbReference type="EMBL" id="KIE06047.1"/>
    </source>
</evidence>
<dbReference type="PANTHER" id="PTHR44207">
    <property type="entry name" value="SURFACE ANTIGEN BSPA-LIKE-RELATED"/>
    <property type="match status" value="1"/>
</dbReference>
<dbReference type="Gene3D" id="1.25.40.20">
    <property type="entry name" value="Ankyrin repeat-containing domain"/>
    <property type="match status" value="2"/>
</dbReference>
<reference evidence="1 2" key="1">
    <citation type="submission" date="2014-11" db="EMBL/GenBank/DDBJ databases">
        <title>A Rickettsiales Symbiont of Amoebae With Ancient Features.</title>
        <authorList>
            <person name="Schulz F."/>
            <person name="Martijn J."/>
            <person name="Wascher F."/>
            <person name="Kostanjsek R."/>
            <person name="Ettema T.J."/>
            <person name="Horn M."/>
        </authorList>
    </citation>
    <scope>NUCLEOTIDE SEQUENCE [LARGE SCALE GENOMIC DNA]</scope>
    <source>
        <strain evidence="1 2">UWC36</strain>
    </source>
</reference>
<organism evidence="1 2">
    <name type="scientific">Candidatus Jidaibacter acanthamoebae</name>
    <dbReference type="NCBI Taxonomy" id="86105"/>
    <lineage>
        <taxon>Bacteria</taxon>
        <taxon>Pseudomonadati</taxon>
        <taxon>Pseudomonadota</taxon>
        <taxon>Alphaproteobacteria</taxon>
        <taxon>Rickettsiales</taxon>
        <taxon>Candidatus Midichloriaceae</taxon>
        <taxon>Candidatus Jidaibacter</taxon>
    </lineage>
</organism>
<evidence type="ECO:0000313" key="2">
    <source>
        <dbReference type="Proteomes" id="UP000031258"/>
    </source>
</evidence>
<dbReference type="SMART" id="SM00248">
    <property type="entry name" value="ANK"/>
    <property type="match status" value="4"/>
</dbReference>
<accession>A0A0C1MV67</accession>
<dbReference type="OrthoDB" id="928522at2"/>
<dbReference type="AlphaFoldDB" id="A0A0C1MV67"/>
<dbReference type="InterPro" id="IPR002110">
    <property type="entry name" value="Ankyrin_rpt"/>
</dbReference>
<dbReference type="InterPro" id="IPR036770">
    <property type="entry name" value="Ankyrin_rpt-contain_sf"/>
</dbReference>
<dbReference type="EMBL" id="JSWE01000053">
    <property type="protein sequence ID" value="KIE06047.1"/>
    <property type="molecule type" value="Genomic_DNA"/>
</dbReference>
<dbReference type="PANTHER" id="PTHR44207:SF2">
    <property type="entry name" value="REPEAT PROTEIN, PUTATIVE-RELATED"/>
    <property type="match status" value="1"/>
</dbReference>
<sequence>MKRSSQNDFNPSPLKLKKPDEAYYESLKDKMENGSEEEILNLINYISVTQLLAIKDERLGGNVFLWAASRGFKEVITQILSIDSNMIDTFLSLRLENGSDAFLLTAESGHLELLEYLLELKPEFIDSIDKDGCNAFLLAASKGRLEVMEYLLQLQPEFINSISSIRGNNAFLIAAIYGHLDVIKYLLQLKPEFINSSNKNESNAFLLAAWNGNLDVMRYLLE</sequence>
<comment type="caution">
    <text evidence="1">The sequence shown here is derived from an EMBL/GenBank/DDBJ whole genome shotgun (WGS) entry which is preliminary data.</text>
</comment>
<feature type="non-terminal residue" evidence="1">
    <location>
        <position position="222"/>
    </location>
</feature>
<dbReference type="Pfam" id="PF13637">
    <property type="entry name" value="Ank_4"/>
    <property type="match status" value="1"/>
</dbReference>
<proteinExistence type="predicted"/>
<keyword evidence="2" id="KW-1185">Reference proteome</keyword>
<dbReference type="SUPFAM" id="SSF48403">
    <property type="entry name" value="Ankyrin repeat"/>
    <property type="match status" value="1"/>
</dbReference>
<dbReference type="Proteomes" id="UP000031258">
    <property type="component" value="Unassembled WGS sequence"/>
</dbReference>
<gene>
    <name evidence="1" type="ORF">NF27_CB00040</name>
</gene>
<name>A0A0C1MV67_9RICK</name>
<dbReference type="Pfam" id="PF12796">
    <property type="entry name" value="Ank_2"/>
    <property type="match status" value="1"/>
</dbReference>